<evidence type="ECO:0000313" key="6">
    <source>
        <dbReference type="Proteomes" id="UP000316426"/>
    </source>
</evidence>
<keyword evidence="3" id="KW-0812">Transmembrane</keyword>
<reference evidence="5 6" key="1">
    <citation type="submission" date="2019-02" db="EMBL/GenBank/DDBJ databases">
        <title>Deep-cultivation of Planctomycetes and their phenomic and genomic characterization uncovers novel biology.</title>
        <authorList>
            <person name="Wiegand S."/>
            <person name="Jogler M."/>
            <person name="Boedeker C."/>
            <person name="Pinto D."/>
            <person name="Vollmers J."/>
            <person name="Rivas-Marin E."/>
            <person name="Kohn T."/>
            <person name="Peeters S.H."/>
            <person name="Heuer A."/>
            <person name="Rast P."/>
            <person name="Oberbeckmann S."/>
            <person name="Bunk B."/>
            <person name="Jeske O."/>
            <person name="Meyerdierks A."/>
            <person name="Storesund J.E."/>
            <person name="Kallscheuer N."/>
            <person name="Luecker S."/>
            <person name="Lage O.M."/>
            <person name="Pohl T."/>
            <person name="Merkel B.J."/>
            <person name="Hornburger P."/>
            <person name="Mueller R.-W."/>
            <person name="Bruemmer F."/>
            <person name="Labrenz M."/>
            <person name="Spormann A.M."/>
            <person name="Op den Camp H."/>
            <person name="Overmann J."/>
            <person name="Amann R."/>
            <person name="Jetten M.S.M."/>
            <person name="Mascher T."/>
            <person name="Medema M.H."/>
            <person name="Devos D.P."/>
            <person name="Kaster A.-K."/>
            <person name="Ovreas L."/>
            <person name="Rohde M."/>
            <person name="Galperin M.Y."/>
            <person name="Jogler C."/>
        </authorList>
    </citation>
    <scope>NUCLEOTIDE SEQUENCE [LARGE SCALE GENOMIC DNA]</scope>
    <source>
        <strain evidence="5 6">Spa11</strain>
    </source>
</reference>
<dbReference type="KEGG" id="bmei:Spa11_25080"/>
<dbReference type="PROSITE" id="PS50005">
    <property type="entry name" value="TPR"/>
    <property type="match status" value="1"/>
</dbReference>
<feature type="transmembrane region" description="Helical" evidence="3">
    <location>
        <begin position="25"/>
        <end position="43"/>
    </location>
</feature>
<dbReference type="InterPro" id="IPR008756">
    <property type="entry name" value="Peptidase_M56"/>
</dbReference>
<dbReference type="Pfam" id="PF13620">
    <property type="entry name" value="CarboxypepD_reg"/>
    <property type="match status" value="2"/>
</dbReference>
<feature type="transmembrane region" description="Helical" evidence="3">
    <location>
        <begin position="243"/>
        <end position="265"/>
    </location>
</feature>
<dbReference type="InterPro" id="IPR011990">
    <property type="entry name" value="TPR-like_helical_dom_sf"/>
</dbReference>
<dbReference type="SMART" id="SM00028">
    <property type="entry name" value="TPR"/>
    <property type="match status" value="2"/>
</dbReference>
<dbReference type="SUPFAM" id="SSF49452">
    <property type="entry name" value="Starch-binding domain-like"/>
    <property type="match status" value="1"/>
</dbReference>
<gene>
    <name evidence="5" type="primary">blaR1_1</name>
    <name evidence="5" type="ORF">Spa11_25080</name>
</gene>
<dbReference type="InterPro" id="IPR013784">
    <property type="entry name" value="Carb-bd-like_fold"/>
</dbReference>
<sequence length="1399" mass="148873">MFLLSPAQALPLALAESALLKLADFHLATTAVLAAAVLATGLLRQPAQRLAIAWASTAGVALLLVLVMIPGWSIFHLGTTAPVFERTVEPFKDASPMPASRERVATTPTPPPSFDRNAVAEPVAEAAPAAKDWRTLRDTAIAVATLGGAVLAIGWLVWGAIAARRIVAQAKPAGAESLRLLDELAAPAPSPRLMVSDRLGTAVAIGLRRPTILLPRPMAASGASTDLRAVLAHELAHVRGGDLWLLAGLRLAMVVLWLNPLYWALRRRVRLDQETLADAAAAELAGRHAYAERLVSWARDLAAPPRLAGAAGIWEGPSQLRSRIAVLLDERFTVLQRCSTKWRAATGLLCGALALAASLVSLSPAAPDAASAGDQARGTATLSGKIVVVGSGPSDVAGWLYSGSVIPSNVSYSTEGKFTDRFECEVASGTINLRFYPNEAYAPAVVGPFNLKDGDKIDDIVIQLTPGLTAPLVLRDEDGQAVAGATVVKYAKLNGSSNGPVREEKTDSDGKLLLERLAPGVLYEFRIDTPGYQPLRAVDVSIPRNGRPLTFTMKRARPATGVVRLPSGDPCPGAKLMLLSEVEASGFNNSHPSGILLAETDEEGRFTLDSLGDGFRYLIIVEAPDESRVVSIDIEAGKSDLEIVIPKRRDLLIRVRGDIDDLPKRDGEPYARVQQRFEVMWGEPAVGVSEVFAPYVPLERTTGGAQAIFRGLAINPGPGAAVQTVEVMLGDDGDLSKTVSIDPDPEHMGLVQFNLASAGDDALDVMEDSESVTYVPIGAPADVFAPVAGDYPQARPDIPNTVRGECLDESGKPLAGVKVQLHAATFDLQSNELRDEATTDARGQFRFDKVVANAADLIEQGPEEAGEDLIVLSVTKAGRVSKTYAERDYGAAAVGLHVRFVLPPAATVKGRVTDADGQPVAGATVRVRDGVLSLNDSIHATVTDAEGRYAIDDLPAKDYQRFRQEQLRRHQQASESYSAALFQSPSTIEASHPDYAVATAPLPRSPGEVDLQLLPRADLTGRVVDEEGGPLAGVRVVISAKWQTPPAPTGGANNWVPAQAVTDDAGRYRVSNLPPGDYEVAAFSGVEGLPKLVPAGPVAVKAEPQGDSGTATQAAELRFTSGRLVQVQLIDETSGEPLRFTEPMVVSIYYIAGADGGPQRGVSNMNLKVSPEGRFECRVLAPEGRLMAHALYREGEFESQGEWRPVEKVAIPSAEELGDAVVRYPVNPGAVSIGTLLKEADRLADSEDSEDSDGAIAFLTEQLASRPGEVNLLAKRAQLADGLGKEQQALDDYETILAAEPSNFVALNNLAHLLVTADDASLYDAPRALQLAKKANELLPRPYHLTLDTLAAAQVANGDIDGAIKTLDQAIEVAPESARAELRELRDLYRKQRDMSSPE</sequence>
<evidence type="ECO:0000313" key="5">
    <source>
        <dbReference type="EMBL" id="QDV74307.1"/>
    </source>
</evidence>
<proteinExistence type="predicted"/>
<evidence type="ECO:0000256" key="2">
    <source>
        <dbReference type="SAM" id="MobiDB-lite"/>
    </source>
</evidence>
<feature type="region of interest" description="Disordered" evidence="2">
    <location>
        <begin position="93"/>
        <end position="117"/>
    </location>
</feature>
<dbReference type="GO" id="GO:0030246">
    <property type="term" value="F:carbohydrate binding"/>
    <property type="evidence" value="ECO:0007669"/>
    <property type="project" value="InterPro"/>
</dbReference>
<dbReference type="Gene3D" id="3.30.2010.10">
    <property type="entry name" value="Metalloproteases ('zincins'), catalytic domain"/>
    <property type="match status" value="1"/>
</dbReference>
<dbReference type="RefSeq" id="WP_145112610.1">
    <property type="nucleotide sequence ID" value="NZ_CP036349.1"/>
</dbReference>
<feature type="transmembrane region" description="Helical" evidence="3">
    <location>
        <begin position="140"/>
        <end position="161"/>
    </location>
</feature>
<protein>
    <submittedName>
        <fullName evidence="5">Regulatory protein BlaR1</fullName>
    </submittedName>
</protein>
<feature type="repeat" description="TPR" evidence="1">
    <location>
        <begin position="1344"/>
        <end position="1377"/>
    </location>
</feature>
<dbReference type="Gene3D" id="2.60.40.1120">
    <property type="entry name" value="Carboxypeptidase-like, regulatory domain"/>
    <property type="match status" value="2"/>
</dbReference>
<keyword evidence="3" id="KW-1133">Transmembrane helix</keyword>
<dbReference type="SUPFAM" id="SSF49464">
    <property type="entry name" value="Carboxypeptidase regulatory domain-like"/>
    <property type="match status" value="2"/>
</dbReference>
<keyword evidence="3" id="KW-0472">Membrane</keyword>
<feature type="transmembrane region" description="Helical" evidence="3">
    <location>
        <begin position="50"/>
        <end position="75"/>
    </location>
</feature>
<accession>A0A518K953</accession>
<dbReference type="CDD" id="cd07341">
    <property type="entry name" value="M56_BlaR1_MecR1_like"/>
    <property type="match status" value="1"/>
</dbReference>
<dbReference type="PANTHER" id="PTHR34978">
    <property type="entry name" value="POSSIBLE SENSOR-TRANSDUCER PROTEIN BLAR"/>
    <property type="match status" value="1"/>
</dbReference>
<keyword evidence="1" id="KW-0802">TPR repeat</keyword>
<dbReference type="SUPFAM" id="SSF48452">
    <property type="entry name" value="TPR-like"/>
    <property type="match status" value="1"/>
</dbReference>
<dbReference type="Proteomes" id="UP000316426">
    <property type="component" value="Chromosome"/>
</dbReference>
<dbReference type="Gene3D" id="1.25.40.10">
    <property type="entry name" value="Tetratricopeptide repeat domain"/>
    <property type="match status" value="1"/>
</dbReference>
<evidence type="ECO:0000259" key="4">
    <source>
        <dbReference type="Pfam" id="PF05569"/>
    </source>
</evidence>
<dbReference type="PANTHER" id="PTHR34978:SF3">
    <property type="entry name" value="SLR0241 PROTEIN"/>
    <property type="match status" value="1"/>
</dbReference>
<dbReference type="EMBL" id="CP036349">
    <property type="protein sequence ID" value="QDV74307.1"/>
    <property type="molecule type" value="Genomic_DNA"/>
</dbReference>
<dbReference type="InterPro" id="IPR008969">
    <property type="entry name" value="CarboxyPept-like_regulatory"/>
</dbReference>
<name>A0A518K953_9BACT</name>
<keyword evidence="6" id="KW-1185">Reference proteome</keyword>
<feature type="domain" description="Peptidase M56" evidence="4">
    <location>
        <begin position="72"/>
        <end position="327"/>
    </location>
</feature>
<evidence type="ECO:0000256" key="1">
    <source>
        <dbReference type="PROSITE-ProRule" id="PRU00339"/>
    </source>
</evidence>
<dbReference type="Pfam" id="PF05569">
    <property type="entry name" value="Peptidase_M56"/>
    <property type="match status" value="1"/>
</dbReference>
<evidence type="ECO:0000256" key="3">
    <source>
        <dbReference type="SAM" id="Phobius"/>
    </source>
</evidence>
<organism evidence="5 6">
    <name type="scientific">Botrimarina mediterranea</name>
    <dbReference type="NCBI Taxonomy" id="2528022"/>
    <lineage>
        <taxon>Bacteria</taxon>
        <taxon>Pseudomonadati</taxon>
        <taxon>Planctomycetota</taxon>
        <taxon>Planctomycetia</taxon>
        <taxon>Pirellulales</taxon>
        <taxon>Lacipirellulaceae</taxon>
        <taxon>Botrimarina</taxon>
    </lineage>
</organism>
<dbReference type="InterPro" id="IPR019734">
    <property type="entry name" value="TPR_rpt"/>
</dbReference>
<dbReference type="InterPro" id="IPR052173">
    <property type="entry name" value="Beta-lactam_resp_regulator"/>
</dbReference>